<dbReference type="GO" id="GO:0045505">
    <property type="term" value="F:dynein intermediate chain binding"/>
    <property type="evidence" value="ECO:0007669"/>
    <property type="project" value="InterPro"/>
</dbReference>
<dbReference type="InterPro" id="IPR027417">
    <property type="entry name" value="P-loop_NTPase"/>
</dbReference>
<reference evidence="16 17" key="1">
    <citation type="journal article" date="2019" name="PLoS Biol.">
        <title>Sex chromosomes control vertical transmission of feminizing Wolbachia symbionts in an isopod.</title>
        <authorList>
            <person name="Becking T."/>
            <person name="Chebbi M.A."/>
            <person name="Giraud I."/>
            <person name="Moumen B."/>
            <person name="Laverre T."/>
            <person name="Caubet Y."/>
            <person name="Peccoud J."/>
            <person name="Gilbert C."/>
            <person name="Cordaux R."/>
        </authorList>
    </citation>
    <scope>NUCLEOTIDE SEQUENCE [LARGE SCALE GENOMIC DNA]</scope>
    <source>
        <strain evidence="16">ANa2</strain>
        <tissue evidence="16">Whole body excluding digestive tract and cuticle</tissue>
    </source>
</reference>
<dbReference type="EMBL" id="SEYY01002164">
    <property type="protein sequence ID" value="KAB7504870.1"/>
    <property type="molecule type" value="Genomic_DNA"/>
</dbReference>
<dbReference type="PANTHER" id="PTHR22878:SF70">
    <property type="entry name" value="DYNEIN HEAVY CHAIN 2, AXONEMAL"/>
    <property type="match status" value="1"/>
</dbReference>
<dbReference type="GO" id="GO:0005930">
    <property type="term" value="C:axoneme"/>
    <property type="evidence" value="ECO:0007669"/>
    <property type="project" value="UniProtKB-SubCell"/>
</dbReference>
<keyword evidence="6" id="KW-0067">ATP-binding</keyword>
<evidence type="ECO:0000256" key="2">
    <source>
        <dbReference type="ARBA" id="ARBA00022490"/>
    </source>
</evidence>
<dbReference type="GO" id="GO:0007018">
    <property type="term" value="P:microtubule-based movement"/>
    <property type="evidence" value="ECO:0007669"/>
    <property type="project" value="InterPro"/>
</dbReference>
<evidence type="ECO:0000256" key="12">
    <source>
        <dbReference type="ARBA" id="ARBA00023273"/>
    </source>
</evidence>
<dbReference type="FunFam" id="3.40.50.300:FF:000049">
    <property type="entry name" value="Dynein, axonemal, heavy chain 5"/>
    <property type="match status" value="1"/>
</dbReference>
<accession>A0A5N5TIL5</accession>
<evidence type="ECO:0000256" key="10">
    <source>
        <dbReference type="ARBA" id="ARBA00023175"/>
    </source>
</evidence>
<evidence type="ECO:0000259" key="15">
    <source>
        <dbReference type="Pfam" id="PF12781"/>
    </source>
</evidence>
<dbReference type="InterPro" id="IPR024743">
    <property type="entry name" value="Dynein_HC_stalk"/>
</dbReference>
<evidence type="ECO:0000256" key="4">
    <source>
        <dbReference type="ARBA" id="ARBA00022737"/>
    </source>
</evidence>
<evidence type="ECO:0000256" key="6">
    <source>
        <dbReference type="ARBA" id="ARBA00022840"/>
    </source>
</evidence>
<feature type="coiled-coil region" evidence="13">
    <location>
        <begin position="87"/>
        <end position="135"/>
    </location>
</feature>
<dbReference type="GO" id="GO:0005524">
    <property type="term" value="F:ATP binding"/>
    <property type="evidence" value="ECO:0007669"/>
    <property type="project" value="UniProtKB-KW"/>
</dbReference>
<keyword evidence="7" id="KW-0243">Dynein</keyword>
<evidence type="ECO:0000256" key="7">
    <source>
        <dbReference type="ARBA" id="ARBA00023017"/>
    </source>
</evidence>
<organism evidence="16 17">
    <name type="scientific">Armadillidium nasatum</name>
    <dbReference type="NCBI Taxonomy" id="96803"/>
    <lineage>
        <taxon>Eukaryota</taxon>
        <taxon>Metazoa</taxon>
        <taxon>Ecdysozoa</taxon>
        <taxon>Arthropoda</taxon>
        <taxon>Crustacea</taxon>
        <taxon>Multicrustacea</taxon>
        <taxon>Malacostraca</taxon>
        <taxon>Eumalacostraca</taxon>
        <taxon>Peracarida</taxon>
        <taxon>Isopoda</taxon>
        <taxon>Oniscidea</taxon>
        <taxon>Crinocheta</taxon>
        <taxon>Armadillidiidae</taxon>
        <taxon>Armadillidium</taxon>
    </lineage>
</organism>
<evidence type="ECO:0000256" key="5">
    <source>
        <dbReference type="ARBA" id="ARBA00022741"/>
    </source>
</evidence>
<evidence type="ECO:0000256" key="11">
    <source>
        <dbReference type="ARBA" id="ARBA00023212"/>
    </source>
</evidence>
<dbReference type="Gene3D" id="3.40.50.300">
    <property type="entry name" value="P-loop containing nucleotide triphosphate hydrolases"/>
    <property type="match status" value="1"/>
</dbReference>
<keyword evidence="5" id="KW-0547">Nucleotide-binding</keyword>
<evidence type="ECO:0000256" key="1">
    <source>
        <dbReference type="ARBA" id="ARBA00004430"/>
    </source>
</evidence>
<sequence length="261" mass="29916">MKNPPSGVKLVLEAICVLLENLLNFDKDNINQKAIQTIRSKYRDNSEFHPEKIQQASKAAESLCKWVLAMERYEEVDRKVGPKREALRKADKQYQNLMGELRKKQEALRGVQEELAGLQAELDTVRKEKMELEQTTLGNPLTIRDWTLNGLPTDSFSIDNGVIISQTTRWPLLIDPQGQANKWIRNMEKDNNLQVIKLSDSDFIRTLENCVQFGQPVLLENVREELDPVLEPLLLKQTFKQSGSTCIRLGDATIEYSSDFK</sequence>
<keyword evidence="8 13" id="KW-0175">Coiled coil</keyword>
<keyword evidence="4" id="KW-0677">Repeat</keyword>
<keyword evidence="10" id="KW-0505">Motor protein</keyword>
<dbReference type="Pfam" id="PF12777">
    <property type="entry name" value="MT"/>
    <property type="match status" value="1"/>
</dbReference>
<comment type="subcellular location">
    <subcellularLocation>
        <location evidence="1">Cytoplasm</location>
        <location evidence="1">Cytoskeleton</location>
        <location evidence="1">Cilium axoneme</location>
    </subcellularLocation>
</comment>
<feature type="domain" description="Dynein heavy chain coiled coil stalk" evidence="14">
    <location>
        <begin position="9"/>
        <end position="135"/>
    </location>
</feature>
<dbReference type="AlphaFoldDB" id="A0A5N5TIL5"/>
<name>A0A5N5TIL5_9CRUS</name>
<keyword evidence="12" id="KW-0966">Cell projection</keyword>
<dbReference type="Proteomes" id="UP000326759">
    <property type="component" value="Unassembled WGS sequence"/>
</dbReference>
<dbReference type="InterPro" id="IPR035706">
    <property type="entry name" value="AAA_9"/>
</dbReference>
<dbReference type="GO" id="GO:0005874">
    <property type="term" value="C:microtubule"/>
    <property type="evidence" value="ECO:0007669"/>
    <property type="project" value="UniProtKB-KW"/>
</dbReference>
<proteinExistence type="predicted"/>
<evidence type="ECO:0000256" key="9">
    <source>
        <dbReference type="ARBA" id="ARBA00023069"/>
    </source>
</evidence>
<protein>
    <submittedName>
        <fullName evidence="16">Dynein heavy chain 7, axonemal</fullName>
    </submittedName>
</protein>
<dbReference type="OrthoDB" id="424310at2759"/>
<evidence type="ECO:0000313" key="16">
    <source>
        <dbReference type="EMBL" id="KAB7504870.1"/>
    </source>
</evidence>
<dbReference type="GO" id="GO:0030286">
    <property type="term" value="C:dynein complex"/>
    <property type="evidence" value="ECO:0007669"/>
    <property type="project" value="UniProtKB-KW"/>
</dbReference>
<dbReference type="Pfam" id="PF12781">
    <property type="entry name" value="AAA_9"/>
    <property type="match status" value="1"/>
</dbReference>
<dbReference type="GO" id="GO:0051959">
    <property type="term" value="F:dynein light intermediate chain binding"/>
    <property type="evidence" value="ECO:0007669"/>
    <property type="project" value="InterPro"/>
</dbReference>
<dbReference type="Gene3D" id="1.20.920.20">
    <property type="match status" value="1"/>
</dbReference>
<comment type="caution">
    <text evidence="16">The sequence shown here is derived from an EMBL/GenBank/DDBJ whole genome shotgun (WGS) entry which is preliminary data.</text>
</comment>
<evidence type="ECO:0000256" key="13">
    <source>
        <dbReference type="SAM" id="Coils"/>
    </source>
</evidence>
<dbReference type="PANTHER" id="PTHR22878">
    <property type="entry name" value="DYNEIN HEAVY CHAIN 6, AXONEMAL-LIKE-RELATED"/>
    <property type="match status" value="1"/>
</dbReference>
<keyword evidence="17" id="KW-1185">Reference proteome</keyword>
<keyword evidence="9" id="KW-0969">Cilium</keyword>
<evidence type="ECO:0000256" key="8">
    <source>
        <dbReference type="ARBA" id="ARBA00023054"/>
    </source>
</evidence>
<feature type="domain" description="Dynein heavy chain ATP-binding dynein motor region" evidence="15">
    <location>
        <begin position="144"/>
        <end position="261"/>
    </location>
</feature>
<evidence type="ECO:0000313" key="17">
    <source>
        <dbReference type="Proteomes" id="UP000326759"/>
    </source>
</evidence>
<keyword evidence="3" id="KW-0493">Microtubule</keyword>
<keyword evidence="2" id="KW-0963">Cytoplasm</keyword>
<evidence type="ECO:0000259" key="14">
    <source>
        <dbReference type="Pfam" id="PF12777"/>
    </source>
</evidence>
<keyword evidence="11" id="KW-0206">Cytoskeleton</keyword>
<evidence type="ECO:0000256" key="3">
    <source>
        <dbReference type="ARBA" id="ARBA00022701"/>
    </source>
</evidence>
<gene>
    <name evidence="16" type="primary">Dnah7</name>
    <name evidence="16" type="ORF">Anas_01839</name>
</gene>
<dbReference type="InterPro" id="IPR026983">
    <property type="entry name" value="DHC"/>
</dbReference>